<protein>
    <submittedName>
        <fullName evidence="7">2S sulfur-rich seed storage protein 1-like</fullName>
    </submittedName>
</protein>
<dbReference type="RefSeq" id="XP_015081843.1">
    <property type="nucleotide sequence ID" value="XM_015226357.2"/>
</dbReference>
<dbReference type="SMART" id="SM00499">
    <property type="entry name" value="AAI"/>
    <property type="match status" value="1"/>
</dbReference>
<feature type="signal peptide" evidence="4">
    <location>
        <begin position="1"/>
        <end position="20"/>
    </location>
</feature>
<gene>
    <name evidence="7" type="primary">LOC107025582</name>
</gene>
<evidence type="ECO:0000256" key="3">
    <source>
        <dbReference type="ARBA" id="ARBA00023129"/>
    </source>
</evidence>
<dbReference type="PANTHER" id="PTHR35496">
    <property type="entry name" value="2S SEED STORAGE PROTEIN 1-RELATED"/>
    <property type="match status" value="1"/>
</dbReference>
<keyword evidence="4" id="KW-0732">Signal</keyword>
<keyword evidence="2" id="KW-0758">Storage protein</keyword>
<comment type="similarity">
    <text evidence="1">Belongs to the 2S seed storage albumins family.</text>
</comment>
<evidence type="ECO:0000313" key="6">
    <source>
        <dbReference type="Proteomes" id="UP000694930"/>
    </source>
</evidence>
<dbReference type="SUPFAM" id="SSF47699">
    <property type="entry name" value="Bifunctional inhibitor/lipid-transfer protein/seed storage 2S albumin"/>
    <property type="match status" value="1"/>
</dbReference>
<feature type="chain" id="PRO_5045197168" evidence="4">
    <location>
        <begin position="21"/>
        <end position="142"/>
    </location>
</feature>
<keyword evidence="6" id="KW-1185">Reference proteome</keyword>
<keyword evidence="3" id="KW-0708">Seed storage protein</keyword>
<evidence type="ECO:0000256" key="1">
    <source>
        <dbReference type="ARBA" id="ARBA00008262"/>
    </source>
</evidence>
<evidence type="ECO:0000256" key="2">
    <source>
        <dbReference type="ARBA" id="ARBA00022761"/>
    </source>
</evidence>
<dbReference type="CDD" id="cd00261">
    <property type="entry name" value="AAI_SS"/>
    <property type="match status" value="1"/>
</dbReference>
<evidence type="ECO:0000259" key="5">
    <source>
        <dbReference type="SMART" id="SM00499"/>
    </source>
</evidence>
<dbReference type="Proteomes" id="UP000694930">
    <property type="component" value="Chromosome 7"/>
</dbReference>
<evidence type="ECO:0000313" key="7">
    <source>
        <dbReference type="RefSeq" id="XP_015081843.1"/>
    </source>
</evidence>
<reference evidence="7" key="2">
    <citation type="submission" date="2025-08" db="UniProtKB">
        <authorList>
            <consortium name="RefSeq"/>
        </authorList>
    </citation>
    <scope>IDENTIFICATION</scope>
</reference>
<dbReference type="Pfam" id="PF00234">
    <property type="entry name" value="Tryp_alpha_amyl"/>
    <property type="match status" value="1"/>
</dbReference>
<dbReference type="Gene3D" id="1.10.110.10">
    <property type="entry name" value="Plant lipid-transfer and hydrophobic proteins"/>
    <property type="match status" value="1"/>
</dbReference>
<dbReference type="InterPro" id="IPR016140">
    <property type="entry name" value="Bifunc_inhib/LTP/seed_store"/>
</dbReference>
<dbReference type="PANTHER" id="PTHR35496:SF4">
    <property type="entry name" value="2S SULFUR-RICH SEED STORAGE PROTEIN 2-LIKE"/>
    <property type="match status" value="1"/>
</dbReference>
<organism evidence="6 7">
    <name type="scientific">Solanum pennellii</name>
    <name type="common">Tomato</name>
    <name type="synonym">Lycopersicon pennellii</name>
    <dbReference type="NCBI Taxonomy" id="28526"/>
    <lineage>
        <taxon>Eukaryota</taxon>
        <taxon>Viridiplantae</taxon>
        <taxon>Streptophyta</taxon>
        <taxon>Embryophyta</taxon>
        <taxon>Tracheophyta</taxon>
        <taxon>Spermatophyta</taxon>
        <taxon>Magnoliopsida</taxon>
        <taxon>eudicotyledons</taxon>
        <taxon>Gunneridae</taxon>
        <taxon>Pentapetalae</taxon>
        <taxon>asterids</taxon>
        <taxon>lamiids</taxon>
        <taxon>Solanales</taxon>
        <taxon>Solanaceae</taxon>
        <taxon>Solanoideae</taxon>
        <taxon>Solaneae</taxon>
        <taxon>Solanum</taxon>
        <taxon>Solanum subgen. Lycopersicon</taxon>
    </lineage>
</organism>
<dbReference type="InterPro" id="IPR036312">
    <property type="entry name" value="Bifun_inhib/LTP/seed_sf"/>
</dbReference>
<dbReference type="GeneID" id="107025582"/>
<sequence length="142" mass="16200">MGKISLVAALLLCLLAFANANRFSVTVAVTENDIENPQSCQEQMQSHRLNHCRMYVSSSRQYYNDNLSMVTDDDHVINQTQEHLQQCCQELKNMDTQCRCPALKKMVMQDCGGGQCEESIRLFGKARYVPHMCNLQPTRCSF</sequence>
<feature type="domain" description="Bifunctional inhibitor/plant lipid transfer protein/seed storage helical" evidence="5">
    <location>
        <begin position="40"/>
        <end position="140"/>
    </location>
</feature>
<name>A0ABM1H897_SOLPN</name>
<evidence type="ECO:0000256" key="4">
    <source>
        <dbReference type="SAM" id="SignalP"/>
    </source>
</evidence>
<reference evidence="6" key="1">
    <citation type="journal article" date="2014" name="Nat. Genet.">
        <title>The genome of the stress-tolerant wild tomato species Solanum pennellii.</title>
        <authorList>
            <person name="Bolger A."/>
            <person name="Scossa F."/>
            <person name="Bolger M.E."/>
            <person name="Lanz C."/>
            <person name="Maumus F."/>
            <person name="Tohge T."/>
            <person name="Quesneville H."/>
            <person name="Alseekh S."/>
            <person name="Sorensen I."/>
            <person name="Lichtenstein G."/>
            <person name="Fich E.A."/>
            <person name="Conte M."/>
            <person name="Keller H."/>
            <person name="Schneeberger K."/>
            <person name="Schwacke R."/>
            <person name="Ofner I."/>
            <person name="Vrebalov J."/>
            <person name="Xu Y."/>
            <person name="Osorio S."/>
            <person name="Aflitos S.A."/>
            <person name="Schijlen E."/>
            <person name="Jimenez-Gomez J.M."/>
            <person name="Ryngajllo M."/>
            <person name="Kimura S."/>
            <person name="Kumar R."/>
            <person name="Koenig D."/>
            <person name="Headland L.R."/>
            <person name="Maloof J.N."/>
            <person name="Sinha N."/>
            <person name="van Ham R.C."/>
            <person name="Lankhorst R.K."/>
            <person name="Mao L."/>
            <person name="Vogel A."/>
            <person name="Arsova B."/>
            <person name="Panstruga R."/>
            <person name="Fei Z."/>
            <person name="Rose J.K."/>
            <person name="Zamir D."/>
            <person name="Carrari F."/>
            <person name="Giovannoni J.J."/>
            <person name="Weigel D."/>
            <person name="Usadel B."/>
            <person name="Fernie A.R."/>
        </authorList>
    </citation>
    <scope>NUCLEOTIDE SEQUENCE [LARGE SCALE GENOMIC DNA]</scope>
    <source>
        <strain evidence="6">cv. LA0716</strain>
    </source>
</reference>
<proteinExistence type="inferred from homology"/>
<accession>A0ABM1H897</accession>
<dbReference type="InterPro" id="IPR000617">
    <property type="entry name" value="Napin/2SS/CON"/>
</dbReference>